<dbReference type="SUPFAM" id="SSF160631">
    <property type="entry name" value="SMI1/KNR4-like"/>
    <property type="match status" value="2"/>
</dbReference>
<dbReference type="AlphaFoldDB" id="D4DUM6"/>
<dbReference type="InterPro" id="IPR018958">
    <property type="entry name" value="Knr4/Smi1-like_dom"/>
</dbReference>
<evidence type="ECO:0000313" key="2">
    <source>
        <dbReference type="EMBL" id="EFE48465.1"/>
    </source>
</evidence>
<protein>
    <submittedName>
        <fullName evidence="2">SMI1 / KNR4 family protein</fullName>
    </submittedName>
</protein>
<sequence length="331" mass="38514">MRKNISEQEILIIESRLNTTFPEDFKAHYLKWNGGSPDKAVFKNQKTDEDDIEISHFIGMKYNRAFRDDPDFTLEGRVAEEWENLEVPEYLIPYALDWYGNYVCLHKGNGKIYYYIRDVWNKKLDTAANFSNNSVLIAESFTDFLSRLTGEADDGQSIQDEDAPSDCADTVTLTFRDCEKNITEQEIRSIEDRLDTTFPEDFRAHYLKWNGGIPNKTVFENADIDYDYIEISTFIAMKYARNFENNPDAALEEQAAKGWENGEIPSWLIPYALDWGGNFICLHRDDGKIYYHVRDVWSDRLDTTNNFLRNSVLIAESFVDFLSCLNVCQDD</sequence>
<proteinExistence type="predicted"/>
<dbReference type="Gene3D" id="3.40.1580.10">
    <property type="entry name" value="SMI1/KNR4-like"/>
    <property type="match status" value="2"/>
</dbReference>
<dbReference type="SMART" id="SM00860">
    <property type="entry name" value="SMI1_KNR4"/>
    <property type="match status" value="2"/>
</dbReference>
<name>D4DUM6_NEIEG</name>
<dbReference type="Pfam" id="PF09346">
    <property type="entry name" value="SMI1_KNR4"/>
    <property type="match status" value="2"/>
</dbReference>
<feature type="domain" description="Knr4/Smi1-like" evidence="1">
    <location>
        <begin position="4"/>
        <end position="147"/>
    </location>
</feature>
<dbReference type="EMBL" id="ADBF01000254">
    <property type="protein sequence ID" value="EFE48465.1"/>
    <property type="molecule type" value="Genomic_DNA"/>
</dbReference>
<reference evidence="2 3" key="1">
    <citation type="submission" date="2010-02" db="EMBL/GenBank/DDBJ databases">
        <authorList>
            <person name="Weinstock G."/>
            <person name="Sodergren E."/>
            <person name="Clifton S."/>
            <person name="Fulton L."/>
            <person name="Fulton B."/>
            <person name="Courtney L."/>
            <person name="Fronick C."/>
            <person name="Harrison M."/>
            <person name="Strong C."/>
            <person name="Farmer C."/>
            <person name="Delahaunty K."/>
            <person name="Markovic C."/>
            <person name="Hall O."/>
            <person name="Minx P."/>
            <person name="Tomlinson C."/>
            <person name="Mitreva M."/>
            <person name="Nelson J."/>
            <person name="Hou S."/>
            <person name="Wollam A."/>
            <person name="Pepin K.H."/>
            <person name="Johnson M."/>
            <person name="Bhonagiri V."/>
            <person name="Zhang X."/>
            <person name="Suruliraj S."/>
            <person name="Warren W."/>
            <person name="Chinwalla A."/>
            <person name="Mardis E.R."/>
            <person name="Wilson R.K."/>
        </authorList>
    </citation>
    <scope>NUCLEOTIDE SEQUENCE [LARGE SCALE GENOMIC DNA]</scope>
    <source>
        <strain evidence="2 3">ATCC 29315</strain>
    </source>
</reference>
<comment type="caution">
    <text evidence="2">The sequence shown here is derived from an EMBL/GenBank/DDBJ whole genome shotgun (WGS) entry which is preliminary data.</text>
</comment>
<accession>D4DUM6</accession>
<evidence type="ECO:0000313" key="3">
    <source>
        <dbReference type="Proteomes" id="UP000005536"/>
    </source>
</evidence>
<organism evidence="2 3">
    <name type="scientific">Neisseria elongata subsp. glycolytica ATCC 29315</name>
    <dbReference type="NCBI Taxonomy" id="546263"/>
    <lineage>
        <taxon>Bacteria</taxon>
        <taxon>Pseudomonadati</taxon>
        <taxon>Pseudomonadota</taxon>
        <taxon>Betaproteobacteria</taxon>
        <taxon>Neisseriales</taxon>
        <taxon>Neisseriaceae</taxon>
        <taxon>Neisseria</taxon>
    </lineage>
</organism>
<gene>
    <name evidence="2" type="ORF">NEIELOOT_02822</name>
</gene>
<dbReference type="Proteomes" id="UP000005536">
    <property type="component" value="Unassembled WGS sequence"/>
</dbReference>
<feature type="domain" description="Knr4/Smi1-like" evidence="1">
    <location>
        <begin position="181"/>
        <end position="324"/>
    </location>
</feature>
<dbReference type="InterPro" id="IPR037883">
    <property type="entry name" value="Knr4/Smi1-like_sf"/>
</dbReference>
<evidence type="ECO:0000259" key="1">
    <source>
        <dbReference type="SMART" id="SM00860"/>
    </source>
</evidence>